<dbReference type="Pfam" id="PF09133">
    <property type="entry name" value="SANTA"/>
    <property type="match status" value="1"/>
</dbReference>
<feature type="compositionally biased region" description="Acidic residues" evidence="1">
    <location>
        <begin position="685"/>
        <end position="694"/>
    </location>
</feature>
<reference evidence="3 4" key="1">
    <citation type="journal article" date="2018" name="Nat. Ecol. Evol.">
        <title>Shark genomes provide insights into elasmobranch evolution and the origin of vertebrates.</title>
        <authorList>
            <person name="Hara Y"/>
            <person name="Yamaguchi K"/>
            <person name="Onimaru K"/>
            <person name="Kadota M"/>
            <person name="Koyanagi M"/>
            <person name="Keeley SD"/>
            <person name="Tatsumi K"/>
            <person name="Tanaka K"/>
            <person name="Motone F"/>
            <person name="Kageyama Y"/>
            <person name="Nozu R"/>
            <person name="Adachi N"/>
            <person name="Nishimura O"/>
            <person name="Nakagawa R"/>
            <person name="Tanegashima C"/>
            <person name="Kiyatake I"/>
            <person name="Matsumoto R"/>
            <person name="Murakumo K"/>
            <person name="Nishida K"/>
            <person name="Terakita A"/>
            <person name="Kuratani S"/>
            <person name="Sato K"/>
            <person name="Hyodo S Kuraku.S."/>
        </authorList>
    </citation>
    <scope>NUCLEOTIDE SEQUENCE [LARGE SCALE GENOMIC DNA]</scope>
</reference>
<evidence type="ECO:0000256" key="1">
    <source>
        <dbReference type="SAM" id="MobiDB-lite"/>
    </source>
</evidence>
<dbReference type="SMART" id="SM00717">
    <property type="entry name" value="SANT"/>
    <property type="match status" value="1"/>
</dbReference>
<dbReference type="STRING" id="137246.A0A401S313"/>
<proteinExistence type="predicted"/>
<dbReference type="PANTHER" id="PTHR16124:SF3">
    <property type="entry name" value="MIS18-BINDING PROTEIN 1"/>
    <property type="match status" value="1"/>
</dbReference>
<dbReference type="InterPro" id="IPR039110">
    <property type="entry name" value="KNL2-like"/>
</dbReference>
<dbReference type="GO" id="GO:0000775">
    <property type="term" value="C:chromosome, centromeric region"/>
    <property type="evidence" value="ECO:0007669"/>
    <property type="project" value="TreeGrafter"/>
</dbReference>
<name>A0A401S313_CHIPU</name>
<dbReference type="InterPro" id="IPR009057">
    <property type="entry name" value="Homeodomain-like_sf"/>
</dbReference>
<evidence type="ECO:0000259" key="2">
    <source>
        <dbReference type="PROSITE" id="PS50090"/>
    </source>
</evidence>
<sequence length="700" mass="79221">MKAKLHGDHLHIPENHHLRTPQKTTCGLNGAVASVNGRVIENTFSVPTLPIGCQTSHKKDHVPVIQQSPAKIFLQMKQGIELGNNPLASVKLSEHKAGLLHSNQHGATFTISSLSNEQPTESIEAPQKSAMISSVDNTVKKTEHWNTLYLNEDTDIGNEGDNEMSQDVALNTTNSVSTGNQINCTKSAIQDFTDVSASSLQKIVHPDNVKMLTRSKCSKKENDDIQECKNLCNILLTSPKINIPRRRGPEVVESTPEDTNGLESKMEKRITLTKWIIQQIKGSNEICVEGKRDTDGIYWHSNVIAERIKQTEVKSITGSIYVLKGPLDYVAMKNQGFSNSILKHFFLGFPLHWKEYIEEFFKRREKGCHSKTRESKDARFQKLPSVKSRNLQDNAVLPHDKAKIPLSAKKKRMRESKIDNGIIFSYALLKNNSTEIYFINQTFTTCLVNLASEAKPWTKKELHCLHRTVSAIPKGKPDFWDEIAASVGTRSAEACQQKYLSEHQLKMSKRPNVKQKKKCSSNENKQGDPVKIVAHIGTLKRKQQVRSFLEQLPKEDHEDLFNDAVLQHKRIKLPSFPSSQEEDDDDDFMLQTNPTTPNSVIFPLAKTPQWNHISPRMLGPTDSANNDKYVFQLQKKSKMKNWSKVPKRSKPEFCMTPTRSKSSHLFEGAQKSNIGTVFKSREDTQSDDTEDEDYYFSVTD</sequence>
<dbReference type="InterPro" id="IPR015216">
    <property type="entry name" value="SANTA"/>
</dbReference>
<feature type="region of interest" description="Disordered" evidence="1">
    <location>
        <begin position="506"/>
        <end position="526"/>
    </location>
</feature>
<protein>
    <recommendedName>
        <fullName evidence="2">Myb-like domain-containing protein</fullName>
    </recommendedName>
</protein>
<accession>A0A401S313</accession>
<dbReference type="PROSITE" id="PS50090">
    <property type="entry name" value="MYB_LIKE"/>
    <property type="match status" value="1"/>
</dbReference>
<dbReference type="AlphaFoldDB" id="A0A401S313"/>
<dbReference type="InterPro" id="IPR001005">
    <property type="entry name" value="SANT/Myb"/>
</dbReference>
<evidence type="ECO:0000313" key="4">
    <source>
        <dbReference type="Proteomes" id="UP000287033"/>
    </source>
</evidence>
<dbReference type="SUPFAM" id="SSF46689">
    <property type="entry name" value="Homeodomain-like"/>
    <property type="match status" value="1"/>
</dbReference>
<gene>
    <name evidence="3" type="ORF">chiPu_0003183</name>
</gene>
<dbReference type="PANTHER" id="PTHR16124">
    <property type="entry name" value="MIS18-BINDING PROTEIN 1"/>
    <property type="match status" value="1"/>
</dbReference>
<comment type="caution">
    <text evidence="3">The sequence shown here is derived from an EMBL/GenBank/DDBJ whole genome shotgun (WGS) entry which is preliminary data.</text>
</comment>
<dbReference type="OrthoDB" id="118550at2759"/>
<dbReference type="Pfam" id="PF23082">
    <property type="entry name" value="Myb_DNA-binding_2"/>
    <property type="match status" value="1"/>
</dbReference>
<feature type="domain" description="Myb-like" evidence="2">
    <location>
        <begin position="456"/>
        <end position="499"/>
    </location>
</feature>
<dbReference type="Gene3D" id="1.10.10.60">
    <property type="entry name" value="Homeodomain-like"/>
    <property type="match status" value="1"/>
</dbReference>
<dbReference type="CDD" id="cd00167">
    <property type="entry name" value="SANT"/>
    <property type="match status" value="1"/>
</dbReference>
<organism evidence="3 4">
    <name type="scientific">Chiloscyllium punctatum</name>
    <name type="common">Brownbanded bambooshark</name>
    <name type="synonym">Hemiscyllium punctatum</name>
    <dbReference type="NCBI Taxonomy" id="137246"/>
    <lineage>
        <taxon>Eukaryota</taxon>
        <taxon>Metazoa</taxon>
        <taxon>Chordata</taxon>
        <taxon>Craniata</taxon>
        <taxon>Vertebrata</taxon>
        <taxon>Chondrichthyes</taxon>
        <taxon>Elasmobranchii</taxon>
        <taxon>Galeomorphii</taxon>
        <taxon>Galeoidea</taxon>
        <taxon>Orectolobiformes</taxon>
        <taxon>Hemiscylliidae</taxon>
        <taxon>Chiloscyllium</taxon>
    </lineage>
</organism>
<evidence type="ECO:0000313" key="3">
    <source>
        <dbReference type="EMBL" id="GCC24781.1"/>
    </source>
</evidence>
<feature type="region of interest" description="Disordered" evidence="1">
    <location>
        <begin position="641"/>
        <end position="700"/>
    </location>
</feature>
<dbReference type="Proteomes" id="UP000287033">
    <property type="component" value="Unassembled WGS sequence"/>
</dbReference>
<feature type="compositionally biased region" description="Basic residues" evidence="1">
    <location>
        <begin position="506"/>
        <end position="519"/>
    </location>
</feature>
<dbReference type="EMBL" id="BEZZ01000067">
    <property type="protein sequence ID" value="GCC24781.1"/>
    <property type="molecule type" value="Genomic_DNA"/>
</dbReference>
<keyword evidence="4" id="KW-1185">Reference proteome</keyword>